<gene>
    <name evidence="1" type="ORF">Mal48_26310</name>
</gene>
<reference evidence="1 2" key="1">
    <citation type="submission" date="2019-02" db="EMBL/GenBank/DDBJ databases">
        <title>Deep-cultivation of Planctomycetes and their phenomic and genomic characterization uncovers novel biology.</title>
        <authorList>
            <person name="Wiegand S."/>
            <person name="Jogler M."/>
            <person name="Boedeker C."/>
            <person name="Pinto D."/>
            <person name="Vollmers J."/>
            <person name="Rivas-Marin E."/>
            <person name="Kohn T."/>
            <person name="Peeters S.H."/>
            <person name="Heuer A."/>
            <person name="Rast P."/>
            <person name="Oberbeckmann S."/>
            <person name="Bunk B."/>
            <person name="Jeske O."/>
            <person name="Meyerdierks A."/>
            <person name="Storesund J.E."/>
            <person name="Kallscheuer N."/>
            <person name="Luecker S."/>
            <person name="Lage O.M."/>
            <person name="Pohl T."/>
            <person name="Merkel B.J."/>
            <person name="Hornburger P."/>
            <person name="Mueller R.-W."/>
            <person name="Bruemmer F."/>
            <person name="Labrenz M."/>
            <person name="Spormann A.M."/>
            <person name="Op den Camp H."/>
            <person name="Overmann J."/>
            <person name="Amann R."/>
            <person name="Jetten M.S.M."/>
            <person name="Mascher T."/>
            <person name="Medema M.H."/>
            <person name="Devos D.P."/>
            <person name="Kaster A.-K."/>
            <person name="Ovreas L."/>
            <person name="Rohde M."/>
            <person name="Galperin M.Y."/>
            <person name="Jogler C."/>
        </authorList>
    </citation>
    <scope>NUCLEOTIDE SEQUENCE [LARGE SCALE GENOMIC DNA]</scope>
    <source>
        <strain evidence="1 2">Mal48</strain>
    </source>
</reference>
<keyword evidence="2" id="KW-1185">Reference proteome</keyword>
<evidence type="ECO:0000313" key="1">
    <source>
        <dbReference type="EMBL" id="QDT33378.1"/>
    </source>
</evidence>
<protein>
    <submittedName>
        <fullName evidence="1">Uncharacterized protein</fullName>
    </submittedName>
</protein>
<sequence>MEKRWVRDCQELILKLEIALSLIEKSSYPRGLRTGSRASFEVVCRIDLVASGR</sequence>
<name>A0A517QNZ7_9PLAN</name>
<proteinExistence type="predicted"/>
<dbReference type="EMBL" id="CP036267">
    <property type="protein sequence ID" value="QDT33378.1"/>
    <property type="molecule type" value="Genomic_DNA"/>
</dbReference>
<organism evidence="1 2">
    <name type="scientific">Thalassoglobus polymorphus</name>
    <dbReference type="NCBI Taxonomy" id="2527994"/>
    <lineage>
        <taxon>Bacteria</taxon>
        <taxon>Pseudomonadati</taxon>
        <taxon>Planctomycetota</taxon>
        <taxon>Planctomycetia</taxon>
        <taxon>Planctomycetales</taxon>
        <taxon>Planctomycetaceae</taxon>
        <taxon>Thalassoglobus</taxon>
    </lineage>
</organism>
<dbReference type="Proteomes" id="UP000315724">
    <property type="component" value="Chromosome"/>
</dbReference>
<accession>A0A517QNZ7</accession>
<dbReference type="KEGG" id="tpol:Mal48_26310"/>
<evidence type="ECO:0000313" key="2">
    <source>
        <dbReference type="Proteomes" id="UP000315724"/>
    </source>
</evidence>
<dbReference type="AlphaFoldDB" id="A0A517QNZ7"/>